<dbReference type="InterPro" id="IPR019557">
    <property type="entry name" value="AminoTfrase-like_pln_mobile"/>
</dbReference>
<dbReference type="InterPro" id="IPR038765">
    <property type="entry name" value="Papain-like_cys_pep_sf"/>
</dbReference>
<sequence>MGFGGLLEMPEMPLRRNMILEIVKILPEDVKEIMRLQIEGNSVFEHKGDKVTKKEGNTIDKDLFLRFAGEHKNMQINRLRDIIIKSDTADDDFRRAFVLFTIGVILAPTTKPYVHSSYLPLIREISDIPKFNWGEFTRNFLLHSLYQYKVADQSSLQGNLTFLQFWYWERVVAYNTYGVNYSPIKPPFMTRWNDDNATRQWNAFYVDGLDGGNIYILLDMEKKILSIEHKIDMKLIAQKEELTRLKKDKRLEESVRKVEDDTAEMQMDIKGQQEIMRMLQLGQSMVHQSTTTPQQVQASMPTPGHKQGVHSTEQLGEHSPHIPPRMPIIDENYELTDDDYDAAAFMCENVLEGYISDEVINAYVAISIVETDSAAFISTYEARLLTSHNLGSDERMRYRERIAELCNRRHLVFVLMNVNGNHWVLLVLNFKRSEVEGLQSCMDSLGTTINLRTWKTVPYTDIPLQIDSTSCAAFVIKYILAWDGERMAHKFSNEEQYKAKYQEDSQRQENAKDDDDVQMVENGAGTPSTPAVSIQATPGTTAVSATAPKRGRGRTRKATTETPSKSAPSTSVTPSITAPSTSAASGSEKRKPGRPKKLPDSPKTPTSTVVNEFSTQAIAKRLKLQQPRSREKRVSFPGPHERSPYTK</sequence>
<evidence type="ECO:0000313" key="6">
    <source>
        <dbReference type="EMBL" id="KAG2588472.1"/>
    </source>
</evidence>
<feature type="domain" description="Ubiquitin-like protease family profile" evidence="5">
    <location>
        <begin position="326"/>
        <end position="482"/>
    </location>
</feature>
<evidence type="ECO:0000256" key="1">
    <source>
        <dbReference type="ARBA" id="ARBA00005234"/>
    </source>
</evidence>
<dbReference type="GO" id="GO:0006508">
    <property type="term" value="P:proteolysis"/>
    <property type="evidence" value="ECO:0007669"/>
    <property type="project" value="UniProtKB-KW"/>
</dbReference>
<evidence type="ECO:0000256" key="4">
    <source>
        <dbReference type="SAM" id="MobiDB-lite"/>
    </source>
</evidence>
<dbReference type="PROSITE" id="PS50600">
    <property type="entry name" value="ULP_PROTEASE"/>
    <property type="match status" value="1"/>
</dbReference>
<dbReference type="PANTHER" id="PTHR34835">
    <property type="entry name" value="OS07G0283600 PROTEIN-RELATED"/>
    <property type="match status" value="1"/>
</dbReference>
<dbReference type="EMBL" id="CM029046">
    <property type="protein sequence ID" value="KAG2588472.1"/>
    <property type="molecule type" value="Genomic_DNA"/>
</dbReference>
<dbReference type="InterPro" id="IPR003653">
    <property type="entry name" value="Peptidase_C48_C"/>
</dbReference>
<feature type="compositionally biased region" description="Polar residues" evidence="4">
    <location>
        <begin position="525"/>
        <end position="544"/>
    </location>
</feature>
<dbReference type="SUPFAM" id="SSF54001">
    <property type="entry name" value="Cysteine proteinases"/>
    <property type="match status" value="1"/>
</dbReference>
<feature type="compositionally biased region" description="Basic and acidic residues" evidence="4">
    <location>
        <begin position="499"/>
        <end position="511"/>
    </location>
</feature>
<keyword evidence="2" id="KW-0645">Protease</keyword>
<dbReference type="GO" id="GO:0008234">
    <property type="term" value="F:cysteine-type peptidase activity"/>
    <property type="evidence" value="ECO:0007669"/>
    <property type="project" value="InterPro"/>
</dbReference>
<feature type="compositionally biased region" description="Low complexity" evidence="4">
    <location>
        <begin position="566"/>
        <end position="586"/>
    </location>
</feature>
<reference evidence="6" key="1">
    <citation type="submission" date="2020-05" db="EMBL/GenBank/DDBJ databases">
        <title>WGS assembly of Panicum virgatum.</title>
        <authorList>
            <person name="Lovell J.T."/>
            <person name="Jenkins J."/>
            <person name="Shu S."/>
            <person name="Juenger T.E."/>
            <person name="Schmutz J."/>
        </authorList>
    </citation>
    <scope>NUCLEOTIDE SEQUENCE</scope>
    <source>
        <strain evidence="6">AP13</strain>
    </source>
</reference>
<feature type="compositionally biased region" description="Polar residues" evidence="4">
    <location>
        <begin position="603"/>
        <end position="617"/>
    </location>
</feature>
<gene>
    <name evidence="6" type="ORF">PVAP13_5NG345781</name>
</gene>
<feature type="compositionally biased region" description="Basic and acidic residues" evidence="4">
    <location>
        <begin position="628"/>
        <end position="647"/>
    </location>
</feature>
<dbReference type="AlphaFoldDB" id="A0A8T0RQ25"/>
<dbReference type="Pfam" id="PF10536">
    <property type="entry name" value="PMD"/>
    <property type="match status" value="1"/>
</dbReference>
<evidence type="ECO:0000313" key="7">
    <source>
        <dbReference type="Proteomes" id="UP000823388"/>
    </source>
</evidence>
<name>A0A8T0RQ25_PANVG</name>
<protein>
    <recommendedName>
        <fullName evidence="5">Ubiquitin-like protease family profile domain-containing protein</fullName>
    </recommendedName>
</protein>
<comment type="caution">
    <text evidence="6">The sequence shown here is derived from an EMBL/GenBank/DDBJ whole genome shotgun (WGS) entry which is preliminary data.</text>
</comment>
<keyword evidence="3" id="KW-0378">Hydrolase</keyword>
<organism evidence="6 7">
    <name type="scientific">Panicum virgatum</name>
    <name type="common">Blackwell switchgrass</name>
    <dbReference type="NCBI Taxonomy" id="38727"/>
    <lineage>
        <taxon>Eukaryota</taxon>
        <taxon>Viridiplantae</taxon>
        <taxon>Streptophyta</taxon>
        <taxon>Embryophyta</taxon>
        <taxon>Tracheophyta</taxon>
        <taxon>Spermatophyta</taxon>
        <taxon>Magnoliopsida</taxon>
        <taxon>Liliopsida</taxon>
        <taxon>Poales</taxon>
        <taxon>Poaceae</taxon>
        <taxon>PACMAD clade</taxon>
        <taxon>Panicoideae</taxon>
        <taxon>Panicodae</taxon>
        <taxon>Paniceae</taxon>
        <taxon>Panicinae</taxon>
        <taxon>Panicum</taxon>
        <taxon>Panicum sect. Hiantes</taxon>
    </lineage>
</organism>
<evidence type="ECO:0000256" key="2">
    <source>
        <dbReference type="ARBA" id="ARBA00022670"/>
    </source>
</evidence>
<proteinExistence type="inferred from homology"/>
<dbReference type="Proteomes" id="UP000823388">
    <property type="component" value="Chromosome 5N"/>
</dbReference>
<feature type="region of interest" description="Disordered" evidence="4">
    <location>
        <begin position="295"/>
        <end position="325"/>
    </location>
</feature>
<dbReference type="PANTHER" id="PTHR34835:SF34">
    <property type="entry name" value="OS08G0555500 PROTEIN"/>
    <property type="match status" value="1"/>
</dbReference>
<accession>A0A8T0RQ25</accession>
<evidence type="ECO:0000259" key="5">
    <source>
        <dbReference type="PROSITE" id="PS50600"/>
    </source>
</evidence>
<evidence type="ECO:0000256" key="3">
    <source>
        <dbReference type="ARBA" id="ARBA00022801"/>
    </source>
</evidence>
<dbReference type="Gene3D" id="3.40.395.10">
    <property type="entry name" value="Adenoviral Proteinase, Chain A"/>
    <property type="match status" value="1"/>
</dbReference>
<comment type="similarity">
    <text evidence="1">Belongs to the peptidase C48 family.</text>
</comment>
<keyword evidence="7" id="KW-1185">Reference proteome</keyword>
<feature type="region of interest" description="Disordered" evidence="4">
    <location>
        <begin position="499"/>
        <end position="647"/>
    </location>
</feature>